<feature type="domain" description="Microcin J25-processing protein McjB C-terminal" evidence="1">
    <location>
        <begin position="108"/>
        <end position="220"/>
    </location>
</feature>
<sequence>MGLMLRPGVSYCEVAGRLIFLDLEADRYFCLGRRAEAAFRAATAGLAEAGEQDDALLSLTQSGMLISTSDDSRPSACRGLEMPETSLLDDIRAGAPVSLRIAALRDLATTHFALRWRPLNVVLRRLAQQKSRAATRLSTERVTAQAVAAAFDWSSAIVRSHGRCLPRSIAVAQRLARLGISADLVVGVSLYPFAAHSWVQCSSALVNDRLDGVRHFTPILVI</sequence>
<organism evidence="2 3">
    <name type="scientific">Sandaracinobacter neustonicus</name>
    <dbReference type="NCBI Taxonomy" id="1715348"/>
    <lineage>
        <taxon>Bacteria</taxon>
        <taxon>Pseudomonadati</taxon>
        <taxon>Pseudomonadota</taxon>
        <taxon>Alphaproteobacteria</taxon>
        <taxon>Sphingomonadales</taxon>
        <taxon>Sphingosinicellaceae</taxon>
        <taxon>Sandaracinobacter</taxon>
    </lineage>
</organism>
<comment type="caution">
    <text evidence="2">The sequence shown here is derived from an EMBL/GenBank/DDBJ whole genome shotgun (WGS) entry which is preliminary data.</text>
</comment>
<gene>
    <name evidence="2" type="ORF">FJQ54_05280</name>
</gene>
<dbReference type="NCBIfam" id="NF033537">
    <property type="entry name" value="lasso_biosyn_B2"/>
    <property type="match status" value="1"/>
</dbReference>
<dbReference type="InterPro" id="IPR032708">
    <property type="entry name" value="McjB_C"/>
</dbReference>
<reference evidence="2 3" key="1">
    <citation type="submission" date="2019-06" db="EMBL/GenBank/DDBJ databases">
        <authorList>
            <person name="Lee I."/>
            <person name="Jang G.I."/>
            <person name="Hwang C.Y."/>
        </authorList>
    </citation>
    <scope>NUCLEOTIDE SEQUENCE [LARGE SCALE GENOMIC DNA]</scope>
    <source>
        <strain evidence="2 3">PAMC 28131</strain>
    </source>
</reference>
<dbReference type="EMBL" id="VFSU01000017">
    <property type="protein sequence ID" value="TPE62602.1"/>
    <property type="molecule type" value="Genomic_DNA"/>
</dbReference>
<protein>
    <submittedName>
        <fullName evidence="2">Lasso peptide biosynthesis B2 protein</fullName>
    </submittedName>
</protein>
<dbReference type="InterPro" id="IPR053521">
    <property type="entry name" value="McjB-like"/>
</dbReference>
<dbReference type="AlphaFoldDB" id="A0A501XPH7"/>
<evidence type="ECO:0000313" key="3">
    <source>
        <dbReference type="Proteomes" id="UP000319897"/>
    </source>
</evidence>
<evidence type="ECO:0000259" key="1">
    <source>
        <dbReference type="Pfam" id="PF13471"/>
    </source>
</evidence>
<dbReference type="OrthoDB" id="119963at2"/>
<dbReference type="Proteomes" id="UP000319897">
    <property type="component" value="Unassembled WGS sequence"/>
</dbReference>
<name>A0A501XPH7_9SPHN</name>
<proteinExistence type="predicted"/>
<dbReference type="Pfam" id="PF13471">
    <property type="entry name" value="Transglut_core3"/>
    <property type="match status" value="1"/>
</dbReference>
<evidence type="ECO:0000313" key="2">
    <source>
        <dbReference type="EMBL" id="TPE62602.1"/>
    </source>
</evidence>
<dbReference type="RefSeq" id="WP_140927374.1">
    <property type="nucleotide sequence ID" value="NZ_VFSU01000017.1"/>
</dbReference>
<accession>A0A501XPH7</accession>
<keyword evidence="3" id="KW-1185">Reference proteome</keyword>